<accession>A0A7T0G224</accession>
<dbReference type="EMBL" id="CP048685">
    <property type="protein sequence ID" value="QPJ63768.1"/>
    <property type="molecule type" value="Genomic_DNA"/>
</dbReference>
<evidence type="ECO:0000256" key="2">
    <source>
        <dbReference type="ARBA" id="ARBA00005369"/>
    </source>
</evidence>
<dbReference type="EC" id="2.1.1.77" evidence="7"/>
<gene>
    <name evidence="7" type="primary">pcm</name>
    <name evidence="8" type="ORF">G3M70_08980</name>
</gene>
<comment type="similarity">
    <text evidence="2 7">Belongs to the methyltransferase superfamily. L-isoaspartyl/D-aspartyl protein methyltransferase family.</text>
</comment>
<dbReference type="SUPFAM" id="SSF53335">
    <property type="entry name" value="S-adenosyl-L-methionine-dependent methyltransferases"/>
    <property type="match status" value="1"/>
</dbReference>
<name>A0A7T0G224_9BACT</name>
<dbReference type="GO" id="GO:0030091">
    <property type="term" value="P:protein repair"/>
    <property type="evidence" value="ECO:0007669"/>
    <property type="project" value="UniProtKB-UniRule"/>
</dbReference>
<dbReference type="PANTHER" id="PTHR11579:SF0">
    <property type="entry name" value="PROTEIN-L-ISOASPARTATE(D-ASPARTATE) O-METHYLTRANSFERASE"/>
    <property type="match status" value="1"/>
</dbReference>
<keyword evidence="3 7" id="KW-0963">Cytoplasm</keyword>
<evidence type="ECO:0000256" key="5">
    <source>
        <dbReference type="ARBA" id="ARBA00022679"/>
    </source>
</evidence>
<dbReference type="NCBIfam" id="TIGR00080">
    <property type="entry name" value="pimt"/>
    <property type="match status" value="1"/>
</dbReference>
<dbReference type="CDD" id="cd02440">
    <property type="entry name" value="AdoMet_MTases"/>
    <property type="match status" value="1"/>
</dbReference>
<dbReference type="PANTHER" id="PTHR11579">
    <property type="entry name" value="PROTEIN-L-ISOASPARTATE O-METHYLTRANSFERASE"/>
    <property type="match status" value="1"/>
</dbReference>
<dbReference type="InterPro" id="IPR000682">
    <property type="entry name" value="PCMT"/>
</dbReference>
<evidence type="ECO:0000256" key="1">
    <source>
        <dbReference type="ARBA" id="ARBA00004496"/>
    </source>
</evidence>
<dbReference type="AlphaFoldDB" id="A0A7T0G224"/>
<dbReference type="Proteomes" id="UP000594688">
    <property type="component" value="Chromosome"/>
</dbReference>
<dbReference type="NCBIfam" id="NF001453">
    <property type="entry name" value="PRK00312.1"/>
    <property type="match status" value="1"/>
</dbReference>
<dbReference type="GO" id="GO:0032259">
    <property type="term" value="P:methylation"/>
    <property type="evidence" value="ECO:0007669"/>
    <property type="project" value="UniProtKB-KW"/>
</dbReference>
<proteinExistence type="inferred from homology"/>
<dbReference type="FunFam" id="3.40.50.150:FF:000010">
    <property type="entry name" value="Protein-L-isoaspartate O-methyltransferase"/>
    <property type="match status" value="1"/>
</dbReference>
<keyword evidence="4 7" id="KW-0489">Methyltransferase</keyword>
<reference evidence="8 9" key="1">
    <citation type="submission" date="2020-02" db="EMBL/GenBank/DDBJ databases">
        <title>Genomic and physiological characterization of two novel Nitrospinaceae genera.</title>
        <authorList>
            <person name="Mueller A.J."/>
            <person name="Jung M.-Y."/>
            <person name="Strachan C.R."/>
            <person name="Herbold C.W."/>
            <person name="Kirkegaard R.H."/>
            <person name="Daims H."/>
        </authorList>
    </citation>
    <scope>NUCLEOTIDE SEQUENCE [LARGE SCALE GENOMIC DNA]</scope>
    <source>
        <strain evidence="8">EB</strain>
    </source>
</reference>
<evidence type="ECO:0000313" key="8">
    <source>
        <dbReference type="EMBL" id="QPJ63768.1"/>
    </source>
</evidence>
<dbReference type="HAMAP" id="MF_00090">
    <property type="entry name" value="PIMT"/>
    <property type="match status" value="1"/>
</dbReference>
<evidence type="ECO:0000256" key="6">
    <source>
        <dbReference type="ARBA" id="ARBA00022691"/>
    </source>
</evidence>
<comment type="subcellular location">
    <subcellularLocation>
        <location evidence="1 7">Cytoplasm</location>
    </subcellularLocation>
</comment>
<dbReference type="Gene3D" id="3.40.50.150">
    <property type="entry name" value="Vaccinia Virus protein VP39"/>
    <property type="match status" value="1"/>
</dbReference>
<comment type="catalytic activity">
    <reaction evidence="7">
        <text>[protein]-L-isoaspartate + S-adenosyl-L-methionine = [protein]-L-isoaspartate alpha-methyl ester + S-adenosyl-L-homocysteine</text>
        <dbReference type="Rhea" id="RHEA:12705"/>
        <dbReference type="Rhea" id="RHEA-COMP:12143"/>
        <dbReference type="Rhea" id="RHEA-COMP:12144"/>
        <dbReference type="ChEBI" id="CHEBI:57856"/>
        <dbReference type="ChEBI" id="CHEBI:59789"/>
        <dbReference type="ChEBI" id="CHEBI:90596"/>
        <dbReference type="ChEBI" id="CHEBI:90598"/>
        <dbReference type="EC" id="2.1.1.77"/>
    </reaction>
</comment>
<dbReference type="Pfam" id="PF01135">
    <property type="entry name" value="PCMT"/>
    <property type="match status" value="1"/>
</dbReference>
<dbReference type="InterPro" id="IPR029063">
    <property type="entry name" value="SAM-dependent_MTases_sf"/>
</dbReference>
<organism evidence="8 9">
    <name type="scientific">Candidatus Nitronauta litoralis</name>
    <dbReference type="NCBI Taxonomy" id="2705533"/>
    <lineage>
        <taxon>Bacteria</taxon>
        <taxon>Pseudomonadati</taxon>
        <taxon>Nitrospinota/Tectimicrobiota group</taxon>
        <taxon>Nitrospinota</taxon>
        <taxon>Nitrospinia</taxon>
        <taxon>Nitrospinales</taxon>
        <taxon>Nitrospinaceae</taxon>
        <taxon>Candidatus Nitronauta</taxon>
    </lineage>
</organism>
<evidence type="ECO:0000256" key="7">
    <source>
        <dbReference type="HAMAP-Rule" id="MF_00090"/>
    </source>
</evidence>
<dbReference type="GO" id="GO:0005737">
    <property type="term" value="C:cytoplasm"/>
    <property type="evidence" value="ECO:0007669"/>
    <property type="project" value="UniProtKB-SubCell"/>
</dbReference>
<evidence type="ECO:0000313" key="9">
    <source>
        <dbReference type="Proteomes" id="UP000594688"/>
    </source>
</evidence>
<keyword evidence="6 7" id="KW-0949">S-adenosyl-L-methionine</keyword>
<comment type="function">
    <text evidence="7">Catalyzes the methyl esterification of L-isoaspartyl residues in peptides and proteins that result from spontaneous decomposition of normal L-aspartyl and L-asparaginyl residues. It plays a role in the repair and/or degradation of damaged proteins.</text>
</comment>
<dbReference type="KEGG" id="nli:G3M70_08980"/>
<protein>
    <recommendedName>
        <fullName evidence="7">Protein-L-isoaspartate O-methyltransferase</fullName>
        <ecNumber evidence="7">2.1.1.77</ecNumber>
    </recommendedName>
    <alternativeName>
        <fullName evidence="7">L-isoaspartyl protein carboxyl methyltransferase</fullName>
    </alternativeName>
    <alternativeName>
        <fullName evidence="7">Protein L-isoaspartyl methyltransferase</fullName>
    </alternativeName>
    <alternativeName>
        <fullName evidence="7">Protein-beta-aspartate methyltransferase</fullName>
        <shortName evidence="7">PIMT</shortName>
    </alternativeName>
</protein>
<keyword evidence="5 7" id="KW-0808">Transferase</keyword>
<evidence type="ECO:0000256" key="4">
    <source>
        <dbReference type="ARBA" id="ARBA00022603"/>
    </source>
</evidence>
<evidence type="ECO:0000256" key="3">
    <source>
        <dbReference type="ARBA" id="ARBA00022490"/>
    </source>
</evidence>
<feature type="active site" evidence="7">
    <location>
        <position position="52"/>
    </location>
</feature>
<sequence>MVEDQLVERGIKNLGVLEVMSRLPRHMFVPEYLGHKAYGQHPLPIGHHQTISQPYAQAVMTQALNLTGTERVLEIGTGSGYQTALLAELSAQVFTIERLKPLGQTAKVLLQKLGYTNINHRFCDGTYGWRNMGPYDAILFAAGAPEMPKALVDQLAMNGRLVGPVGPDGEQKLVMLTRTEAGIEKEELGDCNFVPLIGKFGHPSAPNRARG</sequence>
<dbReference type="GO" id="GO:0004719">
    <property type="term" value="F:protein-L-isoaspartate (D-aspartate) O-methyltransferase activity"/>
    <property type="evidence" value="ECO:0007669"/>
    <property type="project" value="UniProtKB-UniRule"/>
</dbReference>